<dbReference type="EMBL" id="MU002563">
    <property type="protein sequence ID" value="KAF2786055.1"/>
    <property type="molecule type" value="Genomic_DNA"/>
</dbReference>
<dbReference type="AlphaFoldDB" id="A0A6A6WQ93"/>
<organism evidence="1 2">
    <name type="scientific">Melanomma pulvis-pyrius CBS 109.77</name>
    <dbReference type="NCBI Taxonomy" id="1314802"/>
    <lineage>
        <taxon>Eukaryota</taxon>
        <taxon>Fungi</taxon>
        <taxon>Dikarya</taxon>
        <taxon>Ascomycota</taxon>
        <taxon>Pezizomycotina</taxon>
        <taxon>Dothideomycetes</taxon>
        <taxon>Pleosporomycetidae</taxon>
        <taxon>Pleosporales</taxon>
        <taxon>Melanommataceae</taxon>
        <taxon>Melanomma</taxon>
    </lineage>
</organism>
<protein>
    <submittedName>
        <fullName evidence="1">Uncharacterized protein</fullName>
    </submittedName>
</protein>
<dbReference type="Proteomes" id="UP000799757">
    <property type="component" value="Unassembled WGS sequence"/>
</dbReference>
<reference evidence="1" key="1">
    <citation type="journal article" date="2020" name="Stud. Mycol.">
        <title>101 Dothideomycetes genomes: a test case for predicting lifestyles and emergence of pathogens.</title>
        <authorList>
            <person name="Haridas S."/>
            <person name="Albert R."/>
            <person name="Binder M."/>
            <person name="Bloem J."/>
            <person name="Labutti K."/>
            <person name="Salamov A."/>
            <person name="Andreopoulos B."/>
            <person name="Baker S."/>
            <person name="Barry K."/>
            <person name="Bills G."/>
            <person name="Bluhm B."/>
            <person name="Cannon C."/>
            <person name="Castanera R."/>
            <person name="Culley D."/>
            <person name="Daum C."/>
            <person name="Ezra D."/>
            <person name="Gonzalez J."/>
            <person name="Henrissat B."/>
            <person name="Kuo A."/>
            <person name="Liang C."/>
            <person name="Lipzen A."/>
            <person name="Lutzoni F."/>
            <person name="Magnuson J."/>
            <person name="Mondo S."/>
            <person name="Nolan M."/>
            <person name="Ohm R."/>
            <person name="Pangilinan J."/>
            <person name="Park H.-J."/>
            <person name="Ramirez L."/>
            <person name="Alfaro M."/>
            <person name="Sun H."/>
            <person name="Tritt A."/>
            <person name="Yoshinaga Y."/>
            <person name="Zwiers L.-H."/>
            <person name="Turgeon B."/>
            <person name="Goodwin S."/>
            <person name="Spatafora J."/>
            <person name="Crous P."/>
            <person name="Grigoriev I."/>
        </authorList>
    </citation>
    <scope>NUCLEOTIDE SEQUENCE</scope>
    <source>
        <strain evidence="1">CBS 109.77</strain>
    </source>
</reference>
<accession>A0A6A6WQ93</accession>
<evidence type="ECO:0000313" key="1">
    <source>
        <dbReference type="EMBL" id="KAF2786055.1"/>
    </source>
</evidence>
<proteinExistence type="predicted"/>
<feature type="non-terminal residue" evidence="1">
    <location>
        <position position="1"/>
    </location>
</feature>
<name>A0A6A6WQ93_9PLEO</name>
<keyword evidence="2" id="KW-1185">Reference proteome</keyword>
<sequence length="49" mass="5404">GVEMGAGGLEVKEVKEVGARVKERGPRKRLGLWRPLYIGALPVGWEDDE</sequence>
<gene>
    <name evidence="1" type="ORF">K505DRAFT_330610</name>
</gene>
<evidence type="ECO:0000313" key="2">
    <source>
        <dbReference type="Proteomes" id="UP000799757"/>
    </source>
</evidence>